<accession>A0A8J6EWF3</accession>
<dbReference type="EMBL" id="WNTK01000011">
    <property type="protein sequence ID" value="KAG9476221.1"/>
    <property type="molecule type" value="Genomic_DNA"/>
</dbReference>
<evidence type="ECO:0000313" key="2">
    <source>
        <dbReference type="Proteomes" id="UP000770717"/>
    </source>
</evidence>
<name>A0A8J6EWF3_ELECQ</name>
<protein>
    <submittedName>
        <fullName evidence="1">Uncharacterized protein</fullName>
    </submittedName>
</protein>
<reference evidence="1" key="1">
    <citation type="thesis" date="2020" institute="ProQuest LLC" country="789 East Eisenhower Parkway, Ann Arbor, MI, USA">
        <title>Comparative Genomics and Chromosome Evolution.</title>
        <authorList>
            <person name="Mudd A.B."/>
        </authorList>
    </citation>
    <scope>NUCLEOTIDE SEQUENCE</scope>
    <source>
        <strain evidence="1">HN-11 Male</strain>
        <tissue evidence="1">Kidney and liver</tissue>
    </source>
</reference>
<gene>
    <name evidence="1" type="ORF">GDO78_003006</name>
</gene>
<organism evidence="1 2">
    <name type="scientific">Eleutherodactylus coqui</name>
    <name type="common">Puerto Rican coqui</name>
    <dbReference type="NCBI Taxonomy" id="57060"/>
    <lineage>
        <taxon>Eukaryota</taxon>
        <taxon>Metazoa</taxon>
        <taxon>Chordata</taxon>
        <taxon>Craniata</taxon>
        <taxon>Vertebrata</taxon>
        <taxon>Euteleostomi</taxon>
        <taxon>Amphibia</taxon>
        <taxon>Batrachia</taxon>
        <taxon>Anura</taxon>
        <taxon>Neobatrachia</taxon>
        <taxon>Hyloidea</taxon>
        <taxon>Eleutherodactylidae</taxon>
        <taxon>Eleutherodactylinae</taxon>
        <taxon>Eleutherodactylus</taxon>
        <taxon>Eleutherodactylus</taxon>
    </lineage>
</organism>
<dbReference type="AlphaFoldDB" id="A0A8J6EWF3"/>
<proteinExistence type="predicted"/>
<keyword evidence="2" id="KW-1185">Reference proteome</keyword>
<dbReference type="Proteomes" id="UP000770717">
    <property type="component" value="Unassembled WGS sequence"/>
</dbReference>
<comment type="caution">
    <text evidence="1">The sequence shown here is derived from an EMBL/GenBank/DDBJ whole genome shotgun (WGS) entry which is preliminary data.</text>
</comment>
<evidence type="ECO:0000313" key="1">
    <source>
        <dbReference type="EMBL" id="KAG9476221.1"/>
    </source>
</evidence>
<sequence length="93" mass="10470">MKTFWTPYCIQCTLRCLFPLFQAITALKLFRNSAFTILPGQSTLAGKLSELSLRDHITQGRAGKRLCEEGEETLTGAHFLWTRAISPTEHVIS</sequence>